<feature type="compositionally biased region" description="Basic and acidic residues" evidence="1">
    <location>
        <begin position="492"/>
        <end position="505"/>
    </location>
</feature>
<feature type="region of interest" description="Disordered" evidence="1">
    <location>
        <begin position="697"/>
        <end position="719"/>
    </location>
</feature>
<feature type="compositionally biased region" description="Basic residues" evidence="1">
    <location>
        <begin position="568"/>
        <end position="579"/>
    </location>
</feature>
<feature type="compositionally biased region" description="Low complexity" evidence="1">
    <location>
        <begin position="1731"/>
        <end position="1745"/>
    </location>
</feature>
<gene>
    <name evidence="2" type="ORF">SISNIDRAFT_488471</name>
</gene>
<organism evidence="2 3">
    <name type="scientific">Sistotremastrum niveocremeum HHB9708</name>
    <dbReference type="NCBI Taxonomy" id="1314777"/>
    <lineage>
        <taxon>Eukaryota</taxon>
        <taxon>Fungi</taxon>
        <taxon>Dikarya</taxon>
        <taxon>Basidiomycota</taxon>
        <taxon>Agaricomycotina</taxon>
        <taxon>Agaricomycetes</taxon>
        <taxon>Sistotremastrales</taxon>
        <taxon>Sistotremastraceae</taxon>
        <taxon>Sertulicium</taxon>
        <taxon>Sertulicium niveocremeum</taxon>
    </lineage>
</organism>
<feature type="region of interest" description="Disordered" evidence="1">
    <location>
        <begin position="110"/>
        <end position="165"/>
    </location>
</feature>
<feature type="compositionally biased region" description="Polar residues" evidence="1">
    <location>
        <begin position="1702"/>
        <end position="1724"/>
    </location>
</feature>
<dbReference type="CDD" id="cd14686">
    <property type="entry name" value="bZIP"/>
    <property type="match status" value="1"/>
</dbReference>
<feature type="compositionally biased region" description="Low complexity" evidence="1">
    <location>
        <begin position="1822"/>
        <end position="1836"/>
    </location>
</feature>
<feature type="region of interest" description="Disordered" evidence="1">
    <location>
        <begin position="921"/>
        <end position="947"/>
    </location>
</feature>
<dbReference type="Proteomes" id="UP000076722">
    <property type="component" value="Unassembled WGS sequence"/>
</dbReference>
<feature type="region of interest" description="Disordered" evidence="1">
    <location>
        <begin position="882"/>
        <end position="903"/>
    </location>
</feature>
<dbReference type="STRING" id="1314777.A0A164R536"/>
<dbReference type="SUPFAM" id="SSF57997">
    <property type="entry name" value="Tropomyosin"/>
    <property type="match status" value="1"/>
</dbReference>
<feature type="region of interest" description="Disordered" evidence="1">
    <location>
        <begin position="738"/>
        <end position="837"/>
    </location>
</feature>
<feature type="compositionally biased region" description="Low complexity" evidence="1">
    <location>
        <begin position="1763"/>
        <end position="1775"/>
    </location>
</feature>
<dbReference type="PANTHER" id="PTHR23159:SF66">
    <property type="entry name" value="OS04G0158400 PROTEIN"/>
    <property type="match status" value="1"/>
</dbReference>
<name>A0A164R536_9AGAM</name>
<feature type="region of interest" description="Disordered" evidence="1">
    <location>
        <begin position="1702"/>
        <end position="1844"/>
    </location>
</feature>
<feature type="compositionally biased region" description="Polar residues" evidence="1">
    <location>
        <begin position="1751"/>
        <end position="1761"/>
    </location>
</feature>
<dbReference type="PANTHER" id="PTHR23159">
    <property type="entry name" value="CENTROSOMAL PROTEIN 2"/>
    <property type="match status" value="1"/>
</dbReference>
<feature type="compositionally biased region" description="Acidic residues" evidence="1">
    <location>
        <begin position="537"/>
        <end position="548"/>
    </location>
</feature>
<feature type="compositionally biased region" description="Polar residues" evidence="1">
    <location>
        <begin position="709"/>
        <end position="719"/>
    </location>
</feature>
<keyword evidence="3" id="KW-1185">Reference proteome</keyword>
<dbReference type="OrthoDB" id="3357224at2759"/>
<accession>A0A164R536</accession>
<proteinExistence type="predicted"/>
<feature type="region of interest" description="Disordered" evidence="1">
    <location>
        <begin position="302"/>
        <end position="360"/>
    </location>
</feature>
<feature type="compositionally biased region" description="Basic and acidic residues" evidence="1">
    <location>
        <begin position="1421"/>
        <end position="1432"/>
    </location>
</feature>
<evidence type="ECO:0000313" key="2">
    <source>
        <dbReference type="EMBL" id="KZS90260.1"/>
    </source>
</evidence>
<feature type="compositionally biased region" description="Polar residues" evidence="1">
    <location>
        <begin position="512"/>
        <end position="521"/>
    </location>
</feature>
<feature type="compositionally biased region" description="Low complexity" evidence="1">
    <location>
        <begin position="305"/>
        <end position="320"/>
    </location>
</feature>
<evidence type="ECO:0000256" key="1">
    <source>
        <dbReference type="SAM" id="MobiDB-lite"/>
    </source>
</evidence>
<feature type="compositionally biased region" description="Basic and acidic residues" evidence="1">
    <location>
        <begin position="772"/>
        <end position="788"/>
    </location>
</feature>
<evidence type="ECO:0000313" key="3">
    <source>
        <dbReference type="Proteomes" id="UP000076722"/>
    </source>
</evidence>
<protein>
    <submittedName>
        <fullName evidence="2">Uncharacterized protein</fullName>
    </submittedName>
</protein>
<feature type="region of interest" description="Disordered" evidence="1">
    <location>
        <begin position="1412"/>
        <end position="1438"/>
    </location>
</feature>
<feature type="region of interest" description="Disordered" evidence="1">
    <location>
        <begin position="454"/>
        <end position="653"/>
    </location>
</feature>
<reference evidence="2 3" key="1">
    <citation type="journal article" date="2016" name="Mol. Biol. Evol.">
        <title>Comparative Genomics of Early-Diverging Mushroom-Forming Fungi Provides Insights into the Origins of Lignocellulose Decay Capabilities.</title>
        <authorList>
            <person name="Nagy L.G."/>
            <person name="Riley R."/>
            <person name="Tritt A."/>
            <person name="Adam C."/>
            <person name="Daum C."/>
            <person name="Floudas D."/>
            <person name="Sun H."/>
            <person name="Yadav J.S."/>
            <person name="Pangilinan J."/>
            <person name="Larsson K.H."/>
            <person name="Matsuura K."/>
            <person name="Barry K."/>
            <person name="Labutti K."/>
            <person name="Kuo R."/>
            <person name="Ohm R.A."/>
            <person name="Bhattacharya S.S."/>
            <person name="Shirouzu T."/>
            <person name="Yoshinaga Y."/>
            <person name="Martin F.M."/>
            <person name="Grigoriev I.V."/>
            <person name="Hibbett D.S."/>
        </authorList>
    </citation>
    <scope>NUCLEOTIDE SEQUENCE [LARGE SCALE GENOMIC DNA]</scope>
    <source>
        <strain evidence="2 3">HHB9708</strain>
    </source>
</reference>
<sequence>MATFQHRKQLSRLDIAQPFQPQQPFTVENPHLFSPALASGNRHGFPMPLPSALQTPMQSSFFPIAPPGAPPRMGHRTHGSMAQLPLSNGPMTPLGRQDFAGMQRLPQFTQPGGLAPGFVPRSRRTTSMSIGGPPKAPLGGPQRRPSPLPEQTPDGNVVHQNSEPKYKGKKIIVNIPKEVTEEEEQNHEETRSFFLRRPIPKTEVRVEELSVVPEITSCEEYPPQELRMEFPDSLDVFLPGQVAWDAYKRAVVDQRLKNLGFEDPGFNPINAMQHGPAIGTSTSSPADPNVLMYKLDKLQRSQSISNASSPVPRSLSSSPGGPIGQRFMYPEQDRSDYSGSPMPWGPGASRLHPHSQNLPAPVFPRTAESLISSPGISTSASSDVFRSSIPYTQSAFLVPGGTSVGSSRPSSRPDFTIGFGLDIPEEDEELEAEHGNPLSEVPVPRHDDVLNTLHPEIEDGEPDSGQGSFTYEHSRHASHATVRNIRTSQAEAELRSTDIMDDSNKENIPSWRLQTAEQSITVPGRARVEERGTAEWTDSEDLAEDGSDAYENKSDSEWSNPSDEERHRRSHIKKGKRKSLSGDAASGIPRHIPEFPQPPDTADLYSGRLNSHPDDEVLSNPSEEAFESSPRARRPLPPIPGSRHPSGNIVPPHPVPTSAFHPKDGFVHSRSGSQIDLTRSTSLNPLAKPFVFGGVAAGSGNSNPPPRSESGSISSMQLHNRTPSFGRALNAAAKEFKPGSFTFRPPPGVPSISFPDPEQRRSLTSLPEPEEDGRALQGREKRMRRESDISSVSNNDVAVERPGQDNLATFKFPSQPNTPQKHADGPSIPVLHSRTPSTVNDVSEDVFNSVPIAQSPVIVTNNEVPPPRKVPAALFQSFVQTDSDGGLRSAGRSRLNSKDAFQDLSRRPSLDDRYVPSISRKASRLLQPANETTRHAPSFSRDSASSSAAPIASASLNRVEDIIGGKMEELKKSIVTSLSDSASLFNASALSTISNRLASIIEIHLSKHGISLRDGRQIGDQGDADLEAIREVLEDGHAQILAKLDASLSTTREQSPRRSLSPLPLDRSPRQLEEAIQRAIVPVVVSANQVASRLEAIEAAGRGLSDEQREIALHDVMGVIIPRLEELRAEPIDFEYLTAKLSSAVRPHIHELIDLTSDKKETATLIVQHLAPVLQTLASATRGVDIEMLTSHISNELNRLAPVLDNHIVKEEVADLVVERLDARLSVRDRSHSPEVISSKISEVVTSNVRLLQPLIEQCQSAVQTLTEKSSRTQEVQANLAMSLQDLPASVQTNASILLGLEKNLAGLVQAGASTSEHLTHLSDSMSKLDDLVVGQGSLSAELQNVSGLQAKLGSQLLALPNTMSSAFEGLQASVAELIDLQRSQSSTETHKALLEANIDLQAQLEKLREQLMSTSSQKDTLSRKLETHEQENSNLHSSLEAVCRKNKDLEVEVSVSGSRASELEEALSAALSRLKASDVTTQTDKERINQLETATRELSSEKGSLKSKVDSLERQNEWAIRDLESMKRELAHVQRDRDNLASQQDYLEDLRRNSEQLDNLAKLITSGENRELEDLRRQRDRAKILEGEHAALQKRHKEQETKLSTLERGSLSMRQNVADANKRCADLEHVVQDKQSQIAALTTRLEHLEVIESQQRAQISLMKSEREEVEAALRSEQTRVQQAQEEADALREQLSKAQASLNEVKNTSVDTWRGQVTNGTLPRSESRLNAVPAPSRTPTPTATPVKLMSRQASSAYTPSIRSPPNSTSVSNTSTWDSMHAPPRSAEGTSTRDSMHAPRPTSVIARPSDHRVSSISSINRKSVASPTPSVVSVAPSQHDDGWWS</sequence>
<feature type="compositionally biased region" description="Low complexity" evidence="1">
    <location>
        <begin position="936"/>
        <end position="947"/>
    </location>
</feature>
<dbReference type="EMBL" id="KV419422">
    <property type="protein sequence ID" value="KZS90260.1"/>
    <property type="molecule type" value="Genomic_DNA"/>
</dbReference>